<dbReference type="Pfam" id="PF13639">
    <property type="entry name" value="zf-RING_2"/>
    <property type="match status" value="1"/>
</dbReference>
<proteinExistence type="predicted"/>
<keyword evidence="5" id="KW-1185">Reference proteome</keyword>
<keyword evidence="3" id="KW-1133">Transmembrane helix</keyword>
<evidence type="ECO:0000259" key="4">
    <source>
        <dbReference type="PROSITE" id="PS50089"/>
    </source>
</evidence>
<feature type="domain" description="RING-type" evidence="4">
    <location>
        <begin position="87"/>
        <end position="129"/>
    </location>
</feature>
<dbReference type="OMA" id="QCFLPAR"/>
<dbReference type="InterPro" id="IPR001841">
    <property type="entry name" value="Znf_RING"/>
</dbReference>
<dbReference type="InterPro" id="IPR053070">
    <property type="entry name" value="RING-type_E3_ubiquitin-ligase"/>
</dbReference>
<dbReference type="OrthoDB" id="8062037at2759"/>
<dbReference type="PANTHER" id="PTHR47035:SF4">
    <property type="entry name" value="OS02G0676500 PROTEIN"/>
    <property type="match status" value="1"/>
</dbReference>
<accession>A0A1U8BN85</accession>
<dbReference type="eggNOG" id="KOG0800">
    <property type="taxonomic scope" value="Eukaryota"/>
</dbReference>
<feature type="region of interest" description="Disordered" evidence="2">
    <location>
        <begin position="169"/>
        <end position="203"/>
    </location>
</feature>
<dbReference type="InterPro" id="IPR013083">
    <property type="entry name" value="Znf_RING/FYVE/PHD"/>
</dbReference>
<dbReference type="GO" id="GO:0008270">
    <property type="term" value="F:zinc ion binding"/>
    <property type="evidence" value="ECO:0007669"/>
    <property type="project" value="UniProtKB-KW"/>
</dbReference>
<keyword evidence="1" id="KW-0863">Zinc-finger</keyword>
<dbReference type="AlphaFoldDB" id="A0A1U8BN85"/>
<dbReference type="GeneID" id="104612695"/>
<dbReference type="InParanoid" id="A0A1U8BN85"/>
<dbReference type="Proteomes" id="UP000189703">
    <property type="component" value="Unplaced"/>
</dbReference>
<protein>
    <submittedName>
        <fullName evidence="6">RING-H2 finger protein ATL80-like</fullName>
    </submittedName>
</protein>
<dbReference type="Gene3D" id="3.30.40.10">
    <property type="entry name" value="Zinc/RING finger domain, C3HC4 (zinc finger)"/>
    <property type="match status" value="1"/>
</dbReference>
<keyword evidence="3" id="KW-0472">Membrane</keyword>
<dbReference type="KEGG" id="nnu:104612695"/>
<evidence type="ECO:0000256" key="2">
    <source>
        <dbReference type="SAM" id="MobiDB-lite"/>
    </source>
</evidence>
<dbReference type="RefSeq" id="XP_010278530.1">
    <property type="nucleotide sequence ID" value="XM_010280228.2"/>
</dbReference>
<reference evidence="6" key="1">
    <citation type="submission" date="2025-08" db="UniProtKB">
        <authorList>
            <consortium name="RefSeq"/>
        </authorList>
    </citation>
    <scope>IDENTIFICATION</scope>
</reference>
<organism evidence="5 6">
    <name type="scientific">Nelumbo nucifera</name>
    <name type="common">Sacred lotus</name>
    <dbReference type="NCBI Taxonomy" id="4432"/>
    <lineage>
        <taxon>Eukaryota</taxon>
        <taxon>Viridiplantae</taxon>
        <taxon>Streptophyta</taxon>
        <taxon>Embryophyta</taxon>
        <taxon>Tracheophyta</taxon>
        <taxon>Spermatophyta</taxon>
        <taxon>Magnoliopsida</taxon>
        <taxon>Proteales</taxon>
        <taxon>Nelumbonaceae</taxon>
        <taxon>Nelumbo</taxon>
    </lineage>
</organism>
<keyword evidence="3" id="KW-0812">Transmembrane</keyword>
<dbReference type="FunFam" id="3.30.40.10:FF:000971">
    <property type="entry name" value="Putative RING zinc finger domain superfamily protein"/>
    <property type="match status" value="1"/>
</dbReference>
<sequence length="203" mass="22754">MSTASMNLITTVIGFGMSATFIVFVCTRLICGRIRAVESRPVFEMDSRTDIEQPEHRISGLEPVVVAAIPTMKFDRKAFRSVEDAQCSICLAEYEEKEILRIMPNCGHNFHLTCIDIWLQKQSTCPVCRFPLKESFESKYEGSPTFNVLHESIDGPEVVSDNSNGWLLPDHGHPLGTGSNQGNHESMPRNLELAPIGELETRR</sequence>
<evidence type="ECO:0000313" key="6">
    <source>
        <dbReference type="RefSeq" id="XP_010278530.1"/>
    </source>
</evidence>
<evidence type="ECO:0000256" key="3">
    <source>
        <dbReference type="SAM" id="Phobius"/>
    </source>
</evidence>
<name>A0A1U8BN85_NELNU</name>
<keyword evidence="1" id="KW-0862">Zinc</keyword>
<feature type="transmembrane region" description="Helical" evidence="3">
    <location>
        <begin position="6"/>
        <end position="31"/>
    </location>
</feature>
<evidence type="ECO:0000313" key="5">
    <source>
        <dbReference type="Proteomes" id="UP000189703"/>
    </source>
</evidence>
<dbReference type="SMART" id="SM00184">
    <property type="entry name" value="RING"/>
    <property type="match status" value="1"/>
</dbReference>
<gene>
    <name evidence="6" type="primary">LOC104612695</name>
</gene>
<dbReference type="PROSITE" id="PS50089">
    <property type="entry name" value="ZF_RING_2"/>
    <property type="match status" value="1"/>
</dbReference>
<dbReference type="SUPFAM" id="SSF57850">
    <property type="entry name" value="RING/U-box"/>
    <property type="match status" value="1"/>
</dbReference>
<dbReference type="PANTHER" id="PTHR47035">
    <property type="entry name" value="OS11G0150450 PROTEIN"/>
    <property type="match status" value="1"/>
</dbReference>
<keyword evidence="1" id="KW-0479">Metal-binding</keyword>
<dbReference type="CDD" id="cd16461">
    <property type="entry name" value="RING-H2_EL5-like"/>
    <property type="match status" value="1"/>
</dbReference>
<evidence type="ECO:0000256" key="1">
    <source>
        <dbReference type="PROSITE-ProRule" id="PRU00175"/>
    </source>
</evidence>